<evidence type="ECO:0008006" key="3">
    <source>
        <dbReference type="Google" id="ProtNLM"/>
    </source>
</evidence>
<keyword evidence="2" id="KW-1185">Reference proteome</keyword>
<organism evidence="1 2">
    <name type="scientific">Gordonibacter massiliensis</name>
    <name type="common">ex Traore et al. 2017</name>
    <dbReference type="NCBI Taxonomy" id="1841863"/>
    <lineage>
        <taxon>Bacteria</taxon>
        <taxon>Bacillati</taxon>
        <taxon>Actinomycetota</taxon>
        <taxon>Coriobacteriia</taxon>
        <taxon>Eggerthellales</taxon>
        <taxon>Eggerthellaceae</taxon>
        <taxon>Gordonibacter</taxon>
    </lineage>
</organism>
<comment type="caution">
    <text evidence="1">The sequence shown here is derived from an EMBL/GenBank/DDBJ whole genome shotgun (WGS) entry which is preliminary data.</text>
</comment>
<evidence type="ECO:0000313" key="2">
    <source>
        <dbReference type="Proteomes" id="UP000587396"/>
    </source>
</evidence>
<sequence length="146" mass="16111">MTDSRATQADIAACVFDELKAIVANLPDVTGCAYERAPTDAQDLPCITMQTLDGAPVERRYLDGGRVANYRFALLLRKQDQEDQDRLDARALLERVASSLAEAHVELGASRAAWGMTLDTLPHRAEAGAGFADWRTELTLKYQTNR</sequence>
<name>A0A842JDK8_9ACTN</name>
<dbReference type="AlphaFoldDB" id="A0A842JDK8"/>
<dbReference type="Proteomes" id="UP000587396">
    <property type="component" value="Unassembled WGS sequence"/>
</dbReference>
<accession>A0A842JDK8</accession>
<protein>
    <recommendedName>
        <fullName evidence="3">DUF3168 domain-containing protein</fullName>
    </recommendedName>
</protein>
<dbReference type="EMBL" id="JACMSE010000002">
    <property type="protein sequence ID" value="MBC2888571.1"/>
    <property type="molecule type" value="Genomic_DNA"/>
</dbReference>
<dbReference type="RefSeq" id="WP_185904538.1">
    <property type="nucleotide sequence ID" value="NZ_JACMSE010000002.1"/>
</dbReference>
<reference evidence="1 2" key="1">
    <citation type="submission" date="2020-08" db="EMBL/GenBank/DDBJ databases">
        <authorList>
            <person name="Liu C."/>
            <person name="Sun Q."/>
        </authorList>
    </citation>
    <scope>NUCLEOTIDE SEQUENCE [LARGE SCALE GENOMIC DNA]</scope>
    <source>
        <strain evidence="1 2">N22</strain>
    </source>
</reference>
<gene>
    <name evidence="1" type="ORF">H7313_04305</name>
</gene>
<proteinExistence type="predicted"/>
<evidence type="ECO:0000313" key="1">
    <source>
        <dbReference type="EMBL" id="MBC2888571.1"/>
    </source>
</evidence>